<evidence type="ECO:0000256" key="3">
    <source>
        <dbReference type="ARBA" id="ARBA00022801"/>
    </source>
</evidence>
<accession>A0A9N7UC14</accession>
<organism evidence="5 6">
    <name type="scientific">Pleuronectes platessa</name>
    <name type="common">European plaice</name>
    <dbReference type="NCBI Taxonomy" id="8262"/>
    <lineage>
        <taxon>Eukaryota</taxon>
        <taxon>Metazoa</taxon>
        <taxon>Chordata</taxon>
        <taxon>Craniata</taxon>
        <taxon>Vertebrata</taxon>
        <taxon>Euteleostomi</taxon>
        <taxon>Actinopterygii</taxon>
        <taxon>Neopterygii</taxon>
        <taxon>Teleostei</taxon>
        <taxon>Neoteleostei</taxon>
        <taxon>Acanthomorphata</taxon>
        <taxon>Carangaria</taxon>
        <taxon>Pleuronectiformes</taxon>
        <taxon>Pleuronectoidei</taxon>
        <taxon>Pleuronectidae</taxon>
        <taxon>Pleuronectes</taxon>
    </lineage>
</organism>
<dbReference type="CDD" id="cd01310">
    <property type="entry name" value="TatD_DNAse"/>
    <property type="match status" value="1"/>
</dbReference>
<gene>
    <name evidence="5" type="ORF">PLEPLA_LOCUS16604</name>
</gene>
<dbReference type="SUPFAM" id="SSF51556">
    <property type="entry name" value="Metallo-dependent hydrolases"/>
    <property type="match status" value="1"/>
</dbReference>
<dbReference type="Gene3D" id="3.20.20.140">
    <property type="entry name" value="Metal-dependent hydrolases"/>
    <property type="match status" value="1"/>
</dbReference>
<evidence type="ECO:0000313" key="6">
    <source>
        <dbReference type="Proteomes" id="UP001153269"/>
    </source>
</evidence>
<keyword evidence="2" id="KW-0479">Metal-binding</keyword>
<dbReference type="PANTHER" id="PTHR46317:SF3">
    <property type="entry name" value="DEOXYRIBONUCLEASE TATDN3-RELATED"/>
    <property type="match status" value="1"/>
</dbReference>
<sequence>MELGFVDSHCHISAREFEQDLEDVMQRSRQAGVETLIAVTEEVGEFSRLLQLQQRYPDVVAPCFGVHPLQGGEGPEQRSARPQDLDAALPLLYEHRERLVAVGEIGLDFTPWRAPTRQDRDDQMSVFVKQLDVAKELDLPVNVHSRSAARVTIETMRQQGISRALLHNFAGKPSVALEGVKAGYLFSFPPAVCRNQQRDKLIRAIPLEHICLETDSPALGLDKHGRNEPCNIVLCCRLSCSRAGSSRPDITMLQLDLTPLQLDITMLQLDLTPLQLDITMLQLDLTPLQLDIKMLQLDFNPLQFDFNPLQLDFNPLQLDFNPLQLDLMNNPESARLVMLRVP</sequence>
<evidence type="ECO:0000256" key="1">
    <source>
        <dbReference type="ARBA" id="ARBA00009275"/>
    </source>
</evidence>
<dbReference type="PANTHER" id="PTHR46317">
    <property type="entry name" value="HYDROLASE OF PHP SUPERFAMILY-RELATED PROTEIN"/>
    <property type="match status" value="1"/>
</dbReference>
<dbReference type="Pfam" id="PF01026">
    <property type="entry name" value="TatD_DNase"/>
    <property type="match status" value="1"/>
</dbReference>
<dbReference type="GO" id="GO:0046872">
    <property type="term" value="F:metal ion binding"/>
    <property type="evidence" value="ECO:0007669"/>
    <property type="project" value="UniProtKB-KW"/>
</dbReference>
<evidence type="ECO:0000256" key="2">
    <source>
        <dbReference type="ARBA" id="ARBA00022723"/>
    </source>
</evidence>
<protein>
    <submittedName>
        <fullName evidence="5">Uncharacterized protein</fullName>
    </submittedName>
</protein>
<proteinExistence type="inferred from homology"/>
<dbReference type="InterPro" id="IPR032466">
    <property type="entry name" value="Metal_Hydrolase"/>
</dbReference>
<comment type="function">
    <text evidence="4">Exhibits 3'-exonuclease activities and apurinic/apyrimidinic (AP) endonuclease (in vitro). Show preferential AP endonuclease activity on double-stranded DNA substrates and 3'- exonuclease activity on single-stranded DNA.</text>
</comment>
<keyword evidence="3" id="KW-0378">Hydrolase</keyword>
<evidence type="ECO:0000256" key="4">
    <source>
        <dbReference type="ARBA" id="ARBA00093287"/>
    </source>
</evidence>
<evidence type="ECO:0000313" key="5">
    <source>
        <dbReference type="EMBL" id="CAB1428630.1"/>
    </source>
</evidence>
<comment type="caution">
    <text evidence="5">The sequence shown here is derived from an EMBL/GenBank/DDBJ whole genome shotgun (WGS) entry which is preliminary data.</text>
</comment>
<name>A0A9N7UC14_PLEPL</name>
<keyword evidence="6" id="KW-1185">Reference proteome</keyword>
<dbReference type="InterPro" id="IPR001130">
    <property type="entry name" value="TatD-like"/>
</dbReference>
<dbReference type="Proteomes" id="UP001153269">
    <property type="component" value="Unassembled WGS sequence"/>
</dbReference>
<dbReference type="AlphaFoldDB" id="A0A9N7UC14"/>
<dbReference type="GO" id="GO:0016788">
    <property type="term" value="F:hydrolase activity, acting on ester bonds"/>
    <property type="evidence" value="ECO:0007669"/>
    <property type="project" value="InterPro"/>
</dbReference>
<comment type="similarity">
    <text evidence="1">Belongs to the metallo-dependent hydrolases superfamily. TatD-type hydrolase family.</text>
</comment>
<reference evidence="5" key="1">
    <citation type="submission" date="2020-03" db="EMBL/GenBank/DDBJ databases">
        <authorList>
            <person name="Weist P."/>
        </authorList>
    </citation>
    <scope>NUCLEOTIDE SEQUENCE</scope>
</reference>
<dbReference type="EMBL" id="CADEAL010001074">
    <property type="protein sequence ID" value="CAB1428630.1"/>
    <property type="molecule type" value="Genomic_DNA"/>
</dbReference>